<name>A0ACD0WK77_CLALS</name>
<accession>A0ACD0WK77</accession>
<organism evidence="1 2">
    <name type="scientific">Clavispora lusitaniae</name>
    <name type="common">Candida lusitaniae</name>
    <dbReference type="NCBI Taxonomy" id="36911"/>
    <lineage>
        <taxon>Eukaryota</taxon>
        <taxon>Fungi</taxon>
        <taxon>Dikarya</taxon>
        <taxon>Ascomycota</taxon>
        <taxon>Saccharomycotina</taxon>
        <taxon>Pichiomycetes</taxon>
        <taxon>Metschnikowiaceae</taxon>
        <taxon>Clavispora</taxon>
    </lineage>
</organism>
<gene>
    <name evidence="1" type="ORF">EJF14_30710</name>
</gene>
<reference evidence="2" key="1">
    <citation type="journal article" date="2019" name="MBio">
        <title>Comparative genomics for the elucidation of multidrug resistance (MDR) in Candida lusitaniae.</title>
        <authorList>
            <person name="Kannan A."/>
            <person name="Asner S.A."/>
            <person name="Trachsel E."/>
            <person name="Kelly S."/>
            <person name="Parker J."/>
            <person name="Sanglard D."/>
        </authorList>
    </citation>
    <scope>NUCLEOTIDE SEQUENCE [LARGE SCALE GENOMIC DNA]</scope>
    <source>
        <strain evidence="2">P1</strain>
    </source>
</reference>
<protein>
    <submittedName>
        <fullName evidence="1">E3 ubiquitin-protein ligase</fullName>
    </submittedName>
</protein>
<dbReference type="EMBL" id="CP038486">
    <property type="protein sequence ID" value="QFZ27725.1"/>
    <property type="molecule type" value="Genomic_DNA"/>
</dbReference>
<dbReference type="Proteomes" id="UP000326582">
    <property type="component" value="Chromosome 3"/>
</dbReference>
<keyword evidence="2" id="KW-1185">Reference proteome</keyword>
<evidence type="ECO:0000313" key="2">
    <source>
        <dbReference type="Proteomes" id="UP000326582"/>
    </source>
</evidence>
<proteinExistence type="predicted"/>
<sequence>MLTVSRSDICIYIYDSIWDVELPLTQIMDFFLSRFNRSRAPSKDQPHEVAAELSRRVHKMRAQLAILRESIGMQNQSFFDRMHGLLVKEHDRSLENLRRKHGYNIAESNRKYQMELVSLYSLILQDLRGLIDTMTQSFTENKLRSHFGSRKSEMSDGSTCSSSGSSIDDDAPDSILDPISFSIFQDPVVTPEGITYERSILLDYLHKHRNQDPITKRTIAEKDLAPNLAVKAIVTDYLRSKQVMPI</sequence>
<evidence type="ECO:0000313" key="1">
    <source>
        <dbReference type="EMBL" id="QFZ27725.1"/>
    </source>
</evidence>